<dbReference type="EMBL" id="LANI01000001">
    <property type="protein sequence ID" value="KKJ78807.1"/>
    <property type="molecule type" value="Genomic_DNA"/>
</dbReference>
<keyword evidence="3" id="KW-0732">Signal</keyword>
<comment type="subcellular location">
    <subcellularLocation>
        <location evidence="1">Cell membrane</location>
    </subcellularLocation>
</comment>
<dbReference type="Pfam" id="PF02608">
    <property type="entry name" value="Bmp"/>
    <property type="match status" value="1"/>
</dbReference>
<gene>
    <name evidence="7" type="ORF">WH95_00245</name>
</gene>
<evidence type="ECO:0000256" key="3">
    <source>
        <dbReference type="ARBA" id="ARBA00022729"/>
    </source>
</evidence>
<organism evidence="7 8">
    <name type="scientific">Kiloniella litopenaei</name>
    <dbReference type="NCBI Taxonomy" id="1549748"/>
    <lineage>
        <taxon>Bacteria</taxon>
        <taxon>Pseudomonadati</taxon>
        <taxon>Pseudomonadota</taxon>
        <taxon>Alphaproteobacteria</taxon>
        <taxon>Rhodospirillales</taxon>
        <taxon>Kiloniellaceae</taxon>
        <taxon>Kiloniella</taxon>
    </lineage>
</organism>
<protein>
    <submittedName>
        <fullName evidence="7">ABC transporter substrate-binding protein</fullName>
    </submittedName>
</protein>
<evidence type="ECO:0000313" key="7">
    <source>
        <dbReference type="EMBL" id="KKJ78807.1"/>
    </source>
</evidence>
<dbReference type="GO" id="GO:0005886">
    <property type="term" value="C:plasma membrane"/>
    <property type="evidence" value="ECO:0007669"/>
    <property type="project" value="UniProtKB-SubCell"/>
</dbReference>
<dbReference type="AlphaFoldDB" id="A0A0M2RAE6"/>
<evidence type="ECO:0000256" key="1">
    <source>
        <dbReference type="ARBA" id="ARBA00004236"/>
    </source>
</evidence>
<dbReference type="Gene3D" id="3.40.50.2300">
    <property type="match status" value="2"/>
</dbReference>
<dbReference type="CDD" id="cd06304">
    <property type="entry name" value="PBP1_BmpA_Med_PnrA-like"/>
    <property type="match status" value="1"/>
</dbReference>
<evidence type="ECO:0000259" key="6">
    <source>
        <dbReference type="Pfam" id="PF02608"/>
    </source>
</evidence>
<keyword evidence="4" id="KW-0472">Membrane</keyword>
<keyword evidence="2" id="KW-1003">Cell membrane</keyword>
<dbReference type="InterPro" id="IPR003760">
    <property type="entry name" value="PnrA-like"/>
</dbReference>
<accession>A0A0M2RAE6</accession>
<evidence type="ECO:0000256" key="2">
    <source>
        <dbReference type="ARBA" id="ARBA00022475"/>
    </source>
</evidence>
<dbReference type="Proteomes" id="UP000034491">
    <property type="component" value="Unassembled WGS sequence"/>
</dbReference>
<dbReference type="STRING" id="1549748.WH95_00245"/>
<dbReference type="InterPro" id="IPR050957">
    <property type="entry name" value="BMP_lipoprotein"/>
</dbReference>
<keyword evidence="8" id="KW-1185">Reference proteome</keyword>
<dbReference type="PATRIC" id="fig|1549748.8.peg.53"/>
<keyword evidence="5" id="KW-0449">Lipoprotein</keyword>
<evidence type="ECO:0000256" key="5">
    <source>
        <dbReference type="ARBA" id="ARBA00023288"/>
    </source>
</evidence>
<dbReference type="PANTHER" id="PTHR34296">
    <property type="entry name" value="TRANSCRIPTIONAL ACTIVATOR PROTEIN MED"/>
    <property type="match status" value="1"/>
</dbReference>
<feature type="domain" description="ABC transporter substrate-binding protein PnrA-like" evidence="6">
    <location>
        <begin position="30"/>
        <end position="256"/>
    </location>
</feature>
<comment type="caution">
    <text evidence="7">The sequence shown here is derived from an EMBL/GenBank/DDBJ whole genome shotgun (WGS) entry which is preliminary data.</text>
</comment>
<name>A0A0M2RAE6_9PROT</name>
<sequence>MASATLGATGAFAKTIKVAGIYTQPIQQKWDARLHEALVAAQEAGEIEYVYSEKVANTDYVRVLREYSESKVDLIVGEAFGISREARKVADDYKDVAYLMGDPFKPHGDNFSVFDNYIHEPCYLMGILAGSMSKSGKIGMVGGYPIGEVNRLFHAFMAGARSVNPDAQFKVNFIGSWYDPPKAKEAAFAQIEAGVDVLYAERAGVVDAARDKGIIAFGNVNDMNKEENGKDVVVTSALWHMESAIGHAISLVKAGTYSAEDYKEWTMMQKGGASLAPYYEFEDKIPADAKAKVEQVKADILSGKFVVEINDEEPKSTY</sequence>
<proteinExistence type="predicted"/>
<evidence type="ECO:0000313" key="8">
    <source>
        <dbReference type="Proteomes" id="UP000034491"/>
    </source>
</evidence>
<dbReference type="PANTHER" id="PTHR34296:SF2">
    <property type="entry name" value="ABC TRANSPORTER GUANOSINE-BINDING PROTEIN NUPN"/>
    <property type="match status" value="1"/>
</dbReference>
<evidence type="ECO:0000256" key="4">
    <source>
        <dbReference type="ARBA" id="ARBA00023136"/>
    </source>
</evidence>
<reference evidence="7 8" key="1">
    <citation type="submission" date="2015-03" db="EMBL/GenBank/DDBJ databases">
        <title>Genome sequence of Kiloniella sp. P1-1, isolated from the gut microflora of Pacific white shrimp, Penaeus vannamei.</title>
        <authorList>
            <person name="Shao Z."/>
            <person name="Wang L."/>
            <person name="Li X."/>
        </authorList>
    </citation>
    <scope>NUCLEOTIDE SEQUENCE [LARGE SCALE GENOMIC DNA]</scope>
    <source>
        <strain evidence="7 8">P1-1</strain>
    </source>
</reference>